<organism evidence="15 16">
    <name type="scientific">Limosilactobacillus walteri</name>
    <dbReference type="NCBI Taxonomy" id="2268022"/>
    <lineage>
        <taxon>Bacteria</taxon>
        <taxon>Bacillati</taxon>
        <taxon>Bacillota</taxon>
        <taxon>Bacilli</taxon>
        <taxon>Lactobacillales</taxon>
        <taxon>Lactobacillaceae</taxon>
        <taxon>Limosilactobacillus</taxon>
    </lineage>
</organism>
<proteinExistence type="inferred from homology"/>
<evidence type="ECO:0000256" key="3">
    <source>
        <dbReference type="ARBA" id="ARBA00022448"/>
    </source>
</evidence>
<feature type="transmembrane region" description="Helical" evidence="14">
    <location>
        <begin position="44"/>
        <end position="60"/>
    </location>
</feature>
<evidence type="ECO:0000256" key="14">
    <source>
        <dbReference type="SAM" id="Phobius"/>
    </source>
</evidence>
<evidence type="ECO:0000256" key="8">
    <source>
        <dbReference type="ARBA" id="ARBA00022989"/>
    </source>
</evidence>
<feature type="transmembrane region" description="Helical" evidence="14">
    <location>
        <begin position="66"/>
        <end position="86"/>
    </location>
</feature>
<keyword evidence="4" id="KW-0633">Potassium transport</keyword>
<dbReference type="InterPro" id="IPR010617">
    <property type="entry name" value="TMEM175-like"/>
</dbReference>
<comment type="catalytic activity">
    <reaction evidence="12">
        <text>K(+)(in) = K(+)(out)</text>
        <dbReference type="Rhea" id="RHEA:29463"/>
        <dbReference type="ChEBI" id="CHEBI:29103"/>
    </reaction>
</comment>
<comment type="caution">
    <text evidence="15">The sequence shown here is derived from an EMBL/GenBank/DDBJ whole genome shotgun (WGS) entry which is preliminary data.</text>
</comment>
<feature type="transmembrane region" description="Helical" evidence="14">
    <location>
        <begin position="176"/>
        <end position="195"/>
    </location>
</feature>
<keyword evidence="6" id="KW-0631">Potassium channel</keyword>
<evidence type="ECO:0000256" key="12">
    <source>
        <dbReference type="ARBA" id="ARBA00034430"/>
    </source>
</evidence>
<keyword evidence="8 14" id="KW-1133">Transmembrane helix</keyword>
<protein>
    <submittedName>
        <fullName evidence="15">DUF1211 domain-containing protein</fullName>
    </submittedName>
</protein>
<evidence type="ECO:0000256" key="10">
    <source>
        <dbReference type="ARBA" id="ARBA00023136"/>
    </source>
</evidence>
<comment type="similarity">
    <text evidence="2">Belongs to the TMEM175 family.</text>
</comment>
<keyword evidence="16" id="KW-1185">Reference proteome</keyword>
<dbReference type="RefSeq" id="WP_191668327.1">
    <property type="nucleotide sequence ID" value="NZ_QORN01000030.1"/>
</dbReference>
<sequence>MNKHQSSRLLRRERWEQSDDQQSKKIQEKFAEEPNILYSRLSEINTGVLAIVMTIIVLEIQPPANMAHYVDFIHDIGVFLITFLIVSKFWYDLHKVYTYFIERPSKAIAVLDLLLLAFISLMPVMAKWVMLEPSTMSIANYGLVFLVANLFMSGLQILGFKKSFGMDKKRLEAMSAFRMTSTIVVNIFLIGIAFINPYFSMILYLGFPIATFLVTSGPGSHRQEVK</sequence>
<keyword evidence="11" id="KW-0407">Ion channel</keyword>
<dbReference type="Pfam" id="PF06736">
    <property type="entry name" value="TMEM175"/>
    <property type="match status" value="1"/>
</dbReference>
<comment type="subcellular location">
    <subcellularLocation>
        <location evidence="1">Membrane</location>
        <topology evidence="1">Multi-pass membrane protein</topology>
    </subcellularLocation>
</comment>
<keyword evidence="7" id="KW-0630">Potassium</keyword>
<feature type="transmembrane region" description="Helical" evidence="14">
    <location>
        <begin position="107"/>
        <end position="126"/>
    </location>
</feature>
<evidence type="ECO:0000256" key="5">
    <source>
        <dbReference type="ARBA" id="ARBA00022692"/>
    </source>
</evidence>
<evidence type="ECO:0000256" key="9">
    <source>
        <dbReference type="ARBA" id="ARBA00023065"/>
    </source>
</evidence>
<evidence type="ECO:0000313" key="16">
    <source>
        <dbReference type="Proteomes" id="UP000704341"/>
    </source>
</evidence>
<gene>
    <name evidence="15" type="ORF">DTK66_08000</name>
</gene>
<reference evidence="15 16" key="1">
    <citation type="submission" date="2018-07" db="EMBL/GenBank/DDBJ databases">
        <title>Phylogenomic Insights into understanding Host Adaptation of Lactobacillus reuteri by a novel species, Lactobacillus spp. M31.</title>
        <authorList>
            <person name="Sharma S."/>
            <person name="Patil P."/>
            <person name="Korpole S."/>
            <person name="Patil P.B."/>
        </authorList>
    </citation>
    <scope>NUCLEOTIDE SEQUENCE [LARGE SCALE GENOMIC DNA]</scope>
    <source>
        <strain evidence="15 16">M31</strain>
    </source>
</reference>
<evidence type="ECO:0000256" key="7">
    <source>
        <dbReference type="ARBA" id="ARBA00022958"/>
    </source>
</evidence>
<evidence type="ECO:0000256" key="11">
    <source>
        <dbReference type="ARBA" id="ARBA00023303"/>
    </source>
</evidence>
<evidence type="ECO:0000256" key="6">
    <source>
        <dbReference type="ARBA" id="ARBA00022826"/>
    </source>
</evidence>
<evidence type="ECO:0000256" key="13">
    <source>
        <dbReference type="SAM" id="MobiDB-lite"/>
    </source>
</evidence>
<keyword evidence="10 14" id="KW-0472">Membrane</keyword>
<name>A0ABR8P8N5_9LACO</name>
<evidence type="ECO:0000256" key="1">
    <source>
        <dbReference type="ARBA" id="ARBA00004141"/>
    </source>
</evidence>
<evidence type="ECO:0000313" key="15">
    <source>
        <dbReference type="EMBL" id="MBD5807034.1"/>
    </source>
</evidence>
<evidence type="ECO:0000256" key="2">
    <source>
        <dbReference type="ARBA" id="ARBA00006920"/>
    </source>
</evidence>
<accession>A0ABR8P8N5</accession>
<keyword evidence="9" id="KW-0406">Ion transport</keyword>
<keyword evidence="5 14" id="KW-0812">Transmembrane</keyword>
<dbReference type="Proteomes" id="UP000704341">
    <property type="component" value="Unassembled WGS sequence"/>
</dbReference>
<feature type="region of interest" description="Disordered" evidence="13">
    <location>
        <begin position="1"/>
        <end position="24"/>
    </location>
</feature>
<dbReference type="EMBL" id="QORN01000030">
    <property type="protein sequence ID" value="MBD5807034.1"/>
    <property type="molecule type" value="Genomic_DNA"/>
</dbReference>
<feature type="compositionally biased region" description="Basic and acidic residues" evidence="13">
    <location>
        <begin position="10"/>
        <end position="24"/>
    </location>
</feature>
<evidence type="ECO:0000256" key="4">
    <source>
        <dbReference type="ARBA" id="ARBA00022538"/>
    </source>
</evidence>
<keyword evidence="3" id="KW-0813">Transport</keyword>
<feature type="transmembrane region" description="Helical" evidence="14">
    <location>
        <begin position="138"/>
        <end position="155"/>
    </location>
</feature>